<evidence type="ECO:0000256" key="3">
    <source>
        <dbReference type="ARBA" id="ARBA00022692"/>
    </source>
</evidence>
<feature type="transmembrane region" description="Helical" evidence="6">
    <location>
        <begin position="51"/>
        <end position="71"/>
    </location>
</feature>
<feature type="transmembrane region" description="Helical" evidence="6">
    <location>
        <begin position="263"/>
        <end position="284"/>
    </location>
</feature>
<feature type="transmembrane region" description="Helical" evidence="6">
    <location>
        <begin position="83"/>
        <end position="105"/>
    </location>
</feature>
<dbReference type="SUPFAM" id="SSF103473">
    <property type="entry name" value="MFS general substrate transporter"/>
    <property type="match status" value="1"/>
</dbReference>
<feature type="transmembrane region" description="Helical" evidence="6">
    <location>
        <begin position="381"/>
        <end position="400"/>
    </location>
</feature>
<name>A0ABT7MSY4_9BACL</name>
<dbReference type="PANTHER" id="PTHR23513">
    <property type="entry name" value="INTEGRAL MEMBRANE EFFLUX PROTEIN-RELATED"/>
    <property type="match status" value="1"/>
</dbReference>
<organism evidence="7 8">
    <name type="scientific">Exiguobacterium mexicanum</name>
    <dbReference type="NCBI Taxonomy" id="340146"/>
    <lineage>
        <taxon>Bacteria</taxon>
        <taxon>Bacillati</taxon>
        <taxon>Bacillota</taxon>
        <taxon>Bacilli</taxon>
        <taxon>Bacillales</taxon>
        <taxon>Bacillales Family XII. Incertae Sedis</taxon>
        <taxon>Exiguobacterium</taxon>
    </lineage>
</organism>
<evidence type="ECO:0000313" key="7">
    <source>
        <dbReference type="EMBL" id="MDL5378270.1"/>
    </source>
</evidence>
<feature type="transmembrane region" description="Helical" evidence="6">
    <location>
        <begin position="317"/>
        <end position="336"/>
    </location>
</feature>
<protein>
    <submittedName>
        <fullName evidence="7">MFS transporter</fullName>
    </submittedName>
</protein>
<evidence type="ECO:0000256" key="4">
    <source>
        <dbReference type="ARBA" id="ARBA00022989"/>
    </source>
</evidence>
<feature type="transmembrane region" description="Helical" evidence="6">
    <location>
        <begin position="20"/>
        <end position="45"/>
    </location>
</feature>
<keyword evidence="5 6" id="KW-0472">Membrane</keyword>
<dbReference type="InterPro" id="IPR036259">
    <property type="entry name" value="MFS_trans_sf"/>
</dbReference>
<reference evidence="7 8" key="1">
    <citation type="submission" date="2023-06" db="EMBL/GenBank/DDBJ databases">
        <title>Influencing factors and mechanism of Cr(VI) reduction by facultative anaerobic Exiguobacterium sp. PY14.</title>
        <authorList>
            <person name="Zou L."/>
        </authorList>
    </citation>
    <scope>NUCLEOTIDE SEQUENCE [LARGE SCALE GENOMIC DNA]</scope>
    <source>
        <strain evidence="7 8">PY14</strain>
    </source>
</reference>
<comment type="subcellular location">
    <subcellularLocation>
        <location evidence="1">Cell membrane</location>
        <topology evidence="1">Multi-pass membrane protein</topology>
    </subcellularLocation>
</comment>
<sequence length="413" mass="46162">MSISLRKFIEKGAEIMNRNIYVLLVVRIVANFADSFYFLASIWFVKENTDSTFWIGLAGFVAMIPVAFQFLYGPLIDRYSKKVLLLISMGVQAAILMLLATLYVIGHLTVAGVITLLFIATLASELSYPTEHALVPILVKQKDLQKVNSLFAFTYHSLDVVCNALAGIVLTFIGVGLVYTSNAFLYLLLCAGVGLALRIDEVVWESNKENRQSSYYQELKEGFRYFWNLGYLRRFIFVFTLLNLLITISLGLLPILAPTEFLYGSWLTAISIGTLIGSGVSMRLGEHRLRLIFIGATSVGGMTWLISSIWLTTNLKLVLFFFAISWIAIGMMGIQFQTLLQRQIEASYLGRTLTVIYAVQGVLAPFGYLLGGTLADFVSHLFLYVIGAITLLLASLYFFVDSFLKHVSVPDRE</sequence>
<feature type="transmembrane region" description="Helical" evidence="6">
    <location>
        <begin position="150"/>
        <end position="177"/>
    </location>
</feature>
<feature type="transmembrane region" description="Helical" evidence="6">
    <location>
        <begin position="111"/>
        <end position="129"/>
    </location>
</feature>
<proteinExistence type="predicted"/>
<feature type="transmembrane region" description="Helical" evidence="6">
    <location>
        <begin position="235"/>
        <end position="257"/>
    </location>
</feature>
<dbReference type="Pfam" id="PF07690">
    <property type="entry name" value="MFS_1"/>
    <property type="match status" value="1"/>
</dbReference>
<dbReference type="CDD" id="cd06173">
    <property type="entry name" value="MFS_MefA_like"/>
    <property type="match status" value="1"/>
</dbReference>
<keyword evidence="2" id="KW-1003">Cell membrane</keyword>
<keyword evidence="8" id="KW-1185">Reference proteome</keyword>
<keyword evidence="4 6" id="KW-1133">Transmembrane helix</keyword>
<feature type="transmembrane region" description="Helical" evidence="6">
    <location>
        <begin position="348"/>
        <end position="369"/>
    </location>
</feature>
<evidence type="ECO:0000313" key="8">
    <source>
        <dbReference type="Proteomes" id="UP001230807"/>
    </source>
</evidence>
<evidence type="ECO:0000256" key="2">
    <source>
        <dbReference type="ARBA" id="ARBA00022475"/>
    </source>
</evidence>
<evidence type="ECO:0000256" key="6">
    <source>
        <dbReference type="SAM" id="Phobius"/>
    </source>
</evidence>
<accession>A0ABT7MSY4</accession>
<dbReference type="Gene3D" id="1.20.1250.20">
    <property type="entry name" value="MFS general substrate transporter like domains"/>
    <property type="match status" value="1"/>
</dbReference>
<dbReference type="Proteomes" id="UP001230807">
    <property type="component" value="Unassembled WGS sequence"/>
</dbReference>
<dbReference type="PANTHER" id="PTHR23513:SF6">
    <property type="entry name" value="MAJOR FACILITATOR SUPERFAMILY ASSOCIATED DOMAIN-CONTAINING PROTEIN"/>
    <property type="match status" value="1"/>
</dbReference>
<feature type="transmembrane region" description="Helical" evidence="6">
    <location>
        <begin position="291"/>
        <end position="311"/>
    </location>
</feature>
<evidence type="ECO:0000256" key="1">
    <source>
        <dbReference type="ARBA" id="ARBA00004651"/>
    </source>
</evidence>
<feature type="transmembrane region" description="Helical" evidence="6">
    <location>
        <begin position="183"/>
        <end position="204"/>
    </location>
</feature>
<dbReference type="EMBL" id="JASWER010000021">
    <property type="protein sequence ID" value="MDL5378270.1"/>
    <property type="molecule type" value="Genomic_DNA"/>
</dbReference>
<evidence type="ECO:0000256" key="5">
    <source>
        <dbReference type="ARBA" id="ARBA00023136"/>
    </source>
</evidence>
<gene>
    <name evidence="7" type="ORF">QR695_14795</name>
</gene>
<comment type="caution">
    <text evidence="7">The sequence shown here is derived from an EMBL/GenBank/DDBJ whole genome shotgun (WGS) entry which is preliminary data.</text>
</comment>
<keyword evidence="3 6" id="KW-0812">Transmembrane</keyword>
<dbReference type="InterPro" id="IPR011701">
    <property type="entry name" value="MFS"/>
</dbReference>